<feature type="signal peptide" evidence="5">
    <location>
        <begin position="1"/>
        <end position="25"/>
    </location>
</feature>
<evidence type="ECO:0000313" key="6">
    <source>
        <dbReference type="EMBL" id="QPG05299.1"/>
    </source>
</evidence>
<dbReference type="InterPro" id="IPR014266">
    <property type="entry name" value="PEP-CTERM_TPR_PrsT"/>
</dbReference>
<evidence type="ECO:0000256" key="1">
    <source>
        <dbReference type="ARBA" id="ARBA00022737"/>
    </source>
</evidence>
<organism evidence="6 7">
    <name type="scientific">Salinimonas marina</name>
    <dbReference type="NCBI Taxonomy" id="2785918"/>
    <lineage>
        <taxon>Bacteria</taxon>
        <taxon>Pseudomonadati</taxon>
        <taxon>Pseudomonadota</taxon>
        <taxon>Gammaproteobacteria</taxon>
        <taxon>Alteromonadales</taxon>
        <taxon>Alteromonadaceae</taxon>
        <taxon>Alteromonas/Salinimonas group</taxon>
        <taxon>Salinimonas</taxon>
    </lineage>
</organism>
<evidence type="ECO:0000256" key="4">
    <source>
        <dbReference type="SAM" id="Coils"/>
    </source>
</evidence>
<dbReference type="InterPro" id="IPR019734">
    <property type="entry name" value="TPR_rpt"/>
</dbReference>
<evidence type="ECO:0000256" key="5">
    <source>
        <dbReference type="SAM" id="SignalP"/>
    </source>
</evidence>
<dbReference type="NCBIfam" id="TIGR02917">
    <property type="entry name" value="PEP_TPR_lipo"/>
    <property type="match status" value="1"/>
</dbReference>
<dbReference type="Pfam" id="PF14559">
    <property type="entry name" value="TPR_19"/>
    <property type="match status" value="4"/>
</dbReference>
<dbReference type="Gene3D" id="1.25.40.10">
    <property type="entry name" value="Tetratricopeptide repeat domain"/>
    <property type="match status" value="5"/>
</dbReference>
<dbReference type="PROSITE" id="PS51257">
    <property type="entry name" value="PROKAR_LIPOPROTEIN"/>
    <property type="match status" value="1"/>
</dbReference>
<keyword evidence="7" id="KW-1185">Reference proteome</keyword>
<evidence type="ECO:0000313" key="7">
    <source>
        <dbReference type="Proteomes" id="UP000595095"/>
    </source>
</evidence>
<keyword evidence="5" id="KW-0732">Signal</keyword>
<feature type="coiled-coil region" evidence="4">
    <location>
        <begin position="479"/>
        <end position="536"/>
    </location>
</feature>
<sequence length="924" mass="103537">MKLFTASKKALMPLTLALAVSGTLSGCSEKSMEEHLTTARSFATEQNPDAAIIEYKNAIAKDPQAAEPRYELGRLYLLTNRFEAAEKELNRAMELGYSPSKIVPLLSQAYQQTGAENALVEMDHEVSGLNADEQAEVGFYKLQAMVQLDQQDEAQALIDDLLALETSSVYQRLAQTYRQLLDKAYPAALQQTEKLAAEAPENKDVLLQLGRLYALTEQPDKAIETYQRYVELYPDDTAKQFALISLLIESRRMNDAQPYVTPLLKQYPDNGLLNQYQGFIDATNDEHESALTHLEKAIQAGQNSPALRLMAGFSAYHQQDYAAASQHLSMVTTNLPDNHPALRMLADSLLRQGESDEATQILSQLDGSAGQDAQLFSKAGFQLLQQGNMVDAKKMIEKSSQSSQSALDLARLGALQLSVNDIEGIVNLEAALEKAPDSVAARKTLMTAYVTSGEQQKGRELAQRWIEQQPQDADPYLYLAEFALQNKNLDEARKLLEQATERTSESRKLTLAQIKLAMMDKQYEQAATQLDNYLQKKPTDAQAVSLWYALARQSEVVSTETVLTQTAKTVTANSDNTALRMVLAKMYFSEGDYEQTLSVIEPVTADKNAPAIFWNLKGQALVQTNAISQANDHYKAWVKRYPRDKTAVLGKLLLNEAQRKYDEGLATINAFLEKRPDTQIQVLKAHFLSMQKKVAPARQALEQVSDKALALPFVKGVTARLNLLEGNYQAALEDALPAYKHEANSKHARLVIAAYDNLQQRDAALDFMASHYDQHPNDIRTAMIYAERVLATDKDKAITLYQHMLKVAPDNFVVLNNLAYLYLEEGRLADAEPLARRAVELQSDNPEAIDTLTQVLSQQQKTEEALTFYQTLDMQKVRSDLVYLNYVELLIDNNQLQLAQRRLESREFADEQSRKRADKLRQAL</sequence>
<protein>
    <submittedName>
        <fullName evidence="6">PEP-CTERM system TPR-repeat protein PrsT</fullName>
    </submittedName>
</protein>
<dbReference type="PANTHER" id="PTHR45586:SF1">
    <property type="entry name" value="LIPOPOLYSACCHARIDE ASSEMBLY PROTEIN B"/>
    <property type="match status" value="1"/>
</dbReference>
<keyword evidence="2 3" id="KW-0802">TPR repeat</keyword>
<dbReference type="PROSITE" id="PS50005">
    <property type="entry name" value="TPR"/>
    <property type="match status" value="2"/>
</dbReference>
<feature type="repeat" description="TPR" evidence="3">
    <location>
        <begin position="66"/>
        <end position="99"/>
    </location>
</feature>
<dbReference type="InterPro" id="IPR051012">
    <property type="entry name" value="CellSynth/LPSAsmb/PSIAsmb"/>
</dbReference>
<name>A0A7S9HCN6_9ALTE</name>
<dbReference type="SMART" id="SM00028">
    <property type="entry name" value="TPR"/>
    <property type="match status" value="8"/>
</dbReference>
<evidence type="ECO:0000256" key="3">
    <source>
        <dbReference type="PROSITE-ProRule" id="PRU00339"/>
    </source>
</evidence>
<dbReference type="EMBL" id="CP064795">
    <property type="protein sequence ID" value="QPG05299.1"/>
    <property type="molecule type" value="Genomic_DNA"/>
</dbReference>
<feature type="chain" id="PRO_5032614840" evidence="5">
    <location>
        <begin position="26"/>
        <end position="924"/>
    </location>
</feature>
<dbReference type="SUPFAM" id="SSF48452">
    <property type="entry name" value="TPR-like"/>
    <property type="match status" value="4"/>
</dbReference>
<dbReference type="PANTHER" id="PTHR45586">
    <property type="entry name" value="TPR REPEAT-CONTAINING PROTEIN PA4667"/>
    <property type="match status" value="1"/>
</dbReference>
<dbReference type="Proteomes" id="UP000595095">
    <property type="component" value="Chromosome"/>
</dbReference>
<keyword evidence="4" id="KW-0175">Coiled coil</keyword>
<proteinExistence type="predicted"/>
<dbReference type="InterPro" id="IPR011990">
    <property type="entry name" value="TPR-like_helical_dom_sf"/>
</dbReference>
<dbReference type="RefSeq" id="WP_195810389.1">
    <property type="nucleotide sequence ID" value="NZ_CP064795.1"/>
</dbReference>
<dbReference type="Pfam" id="PF13432">
    <property type="entry name" value="TPR_16"/>
    <property type="match status" value="2"/>
</dbReference>
<feature type="repeat" description="TPR" evidence="3">
    <location>
        <begin position="203"/>
        <end position="236"/>
    </location>
</feature>
<accession>A0A7S9HCN6</accession>
<evidence type="ECO:0000256" key="2">
    <source>
        <dbReference type="ARBA" id="ARBA00022803"/>
    </source>
</evidence>
<dbReference type="KEGG" id="smaa:IT774_14470"/>
<gene>
    <name evidence="6" type="primary">prsT</name>
    <name evidence="6" type="ORF">IT774_14470</name>
</gene>
<keyword evidence="1" id="KW-0677">Repeat</keyword>
<dbReference type="AlphaFoldDB" id="A0A7S9HCN6"/>
<reference evidence="6 7" key="1">
    <citation type="submission" date="2020-11" db="EMBL/GenBank/DDBJ databases">
        <title>Complete genome sequence for Salinimonas sp. strain G2-b.</title>
        <authorList>
            <person name="Park S.-J."/>
        </authorList>
    </citation>
    <scope>NUCLEOTIDE SEQUENCE [LARGE SCALE GENOMIC DNA]</scope>
    <source>
        <strain evidence="6 7">G2-b</strain>
    </source>
</reference>